<organism evidence="6 7">
    <name type="scientific">Agaricus bisporus var. burnettii</name>
    <dbReference type="NCBI Taxonomy" id="192524"/>
    <lineage>
        <taxon>Eukaryota</taxon>
        <taxon>Fungi</taxon>
        <taxon>Dikarya</taxon>
        <taxon>Basidiomycota</taxon>
        <taxon>Agaricomycotina</taxon>
        <taxon>Agaricomycetes</taxon>
        <taxon>Agaricomycetidae</taxon>
        <taxon>Agaricales</taxon>
        <taxon>Agaricineae</taxon>
        <taxon>Agaricaceae</taxon>
        <taxon>Agaricus</taxon>
    </lineage>
</organism>
<dbReference type="PANTHER" id="PTHR24346">
    <property type="entry name" value="MAP/MICROTUBULE AFFINITY-REGULATING KINASE"/>
    <property type="match status" value="1"/>
</dbReference>
<dbReference type="InterPro" id="IPR011009">
    <property type="entry name" value="Kinase-like_dom_sf"/>
</dbReference>
<feature type="binding site" evidence="3">
    <location>
        <position position="78"/>
    </location>
    <ligand>
        <name>ATP</name>
        <dbReference type="ChEBI" id="CHEBI:30616"/>
    </ligand>
</feature>
<sequence>MTHITDSPPRPPPIQYSTPLGTRWAKEKAAAANTAIFDPPTDPKTIGPWILGDCVGKGASGRVKIAKHRRTGQLAAVKILPIAPLTNSRSSLATQQAKSEKQRLGIDREITMMKLMNHPNIMRIYDVFEGEKELFLVLEYVQGGELFDFLVNRGRLPPHEALEYFKQIIYGLNYAHTFSIIHRDLKPENILIASINPPLVKIADWGMAAFAPPTLHLETSCGSPHYASPEIVNGEKYQGNATDIWSCGVILFALLTGRLPFDDKNVRNLLAKVKTGKYDMPNWIEPLAKDLLTRMLVVDVKKRITIPEILAHPWLATNYSTCETPDSGVVILAPPLPPSPSELARPIASPEVIDQDLLASLKVIWGKHTDPNGDNILRDLCSPPGYGIHAKAFYFLLGRYREETMRQRLIDGTGDYQDVTQPTQEGEQRRVLRAYRPRAMTSPVQQRITPVLARMSQPTPSVIKYRESSSGPTQPPSSPVGPRPPPAYSSRAQAEAWRNQFQQDFPSGAAHTSTSPVRPSSVGCGGPRPHPSKKAAVNNAHELAGSTDVPMLGFAQHLQSLEEKTKSKTQYSTTNATAKGQAVSDAPVVTTPQAALSVLQQTECTNEYVAQEVASVPIYHHDRENFSPTNAHHPVKDSHRNRVSRSKTRKSDDKENMSASDEGWSYIGSNPDQNSFGLTGFDAGRDVGKNLGNLSRNVTSPARGRKDKKNRPPPLELPQRSTPLNALGSPINLSTPAPFSVGSTRLVTSPVVGEVKGWFTNLFNWKSGGQGMFYSVHDLPRTQMDIARILESFGVTIESIGSTAATDANHGDVLRCRIDLVTTDSLTGTTWKPTRFRVEFSSGPPETPLSPRENVYLPNNILAGNSSVAPRGRVTSFMGRASSNTPLPSPAPSHMIQIPPGYACAVIMAHEKGSMTTFKAVWRRLKELYVDIPSTHPQCFSPTMPATPFSDINTQGFVLN</sequence>
<dbReference type="PANTHER" id="PTHR24346:SF110">
    <property type="entry name" value="NON-SPECIFIC SERINE_THREONINE PROTEIN KINASE"/>
    <property type="match status" value="1"/>
</dbReference>
<feature type="region of interest" description="Disordered" evidence="4">
    <location>
        <begin position="623"/>
        <end position="669"/>
    </location>
</feature>
<proteinExistence type="predicted"/>
<feature type="region of interest" description="Disordered" evidence="4">
    <location>
        <begin position="565"/>
        <end position="584"/>
    </location>
</feature>
<dbReference type="PROSITE" id="PS00108">
    <property type="entry name" value="PROTEIN_KINASE_ST"/>
    <property type="match status" value="1"/>
</dbReference>
<comment type="caution">
    <text evidence="6">The sequence shown here is derived from an EMBL/GenBank/DDBJ whole genome shotgun (WGS) entry which is preliminary data.</text>
</comment>
<dbReference type="EMBL" id="JABXXO010000011">
    <property type="protein sequence ID" value="KAF7763630.1"/>
    <property type="molecule type" value="Genomic_DNA"/>
</dbReference>
<dbReference type="Gene3D" id="1.10.510.10">
    <property type="entry name" value="Transferase(Phosphotransferase) domain 1"/>
    <property type="match status" value="1"/>
</dbReference>
<dbReference type="PROSITE" id="PS50011">
    <property type="entry name" value="PROTEIN_KINASE_DOM"/>
    <property type="match status" value="1"/>
</dbReference>
<evidence type="ECO:0000259" key="5">
    <source>
        <dbReference type="PROSITE" id="PS50011"/>
    </source>
</evidence>
<dbReference type="InterPro" id="IPR000719">
    <property type="entry name" value="Prot_kinase_dom"/>
</dbReference>
<keyword evidence="2 3" id="KW-0067">ATP-binding</keyword>
<dbReference type="SMART" id="SM00220">
    <property type="entry name" value="S_TKc"/>
    <property type="match status" value="1"/>
</dbReference>
<dbReference type="InterPro" id="IPR008271">
    <property type="entry name" value="Ser/Thr_kinase_AS"/>
</dbReference>
<evidence type="ECO:0000256" key="2">
    <source>
        <dbReference type="ARBA" id="ARBA00022840"/>
    </source>
</evidence>
<dbReference type="AlphaFoldDB" id="A0A8H7C6M5"/>
<dbReference type="Proteomes" id="UP000629468">
    <property type="component" value="Unassembled WGS sequence"/>
</dbReference>
<reference evidence="6 7" key="1">
    <citation type="journal article" name="Sci. Rep.">
        <title>Telomere-to-telomere assembled and centromere annotated genomes of the two main subspecies of the button mushroom Agaricus bisporus reveal especially polymorphic chromosome ends.</title>
        <authorList>
            <person name="Sonnenberg A.S.M."/>
            <person name="Sedaghat-Telgerd N."/>
            <person name="Lavrijssen B."/>
            <person name="Ohm R.A."/>
            <person name="Hendrickx P.M."/>
            <person name="Scholtmeijer K."/>
            <person name="Baars J.J.P."/>
            <person name="van Peer A."/>
        </authorList>
    </citation>
    <scope>NUCLEOTIDE SEQUENCE [LARGE SCALE GENOMIC DNA]</scope>
    <source>
        <strain evidence="6 7">H119_p4</strain>
    </source>
</reference>
<feature type="region of interest" description="Disordered" evidence="4">
    <location>
        <begin position="689"/>
        <end position="726"/>
    </location>
</feature>
<dbReference type="InterPro" id="IPR017441">
    <property type="entry name" value="Protein_kinase_ATP_BS"/>
</dbReference>
<dbReference type="GO" id="GO:0004674">
    <property type="term" value="F:protein serine/threonine kinase activity"/>
    <property type="evidence" value="ECO:0007669"/>
    <property type="project" value="TreeGrafter"/>
</dbReference>
<feature type="domain" description="Protein kinase" evidence="5">
    <location>
        <begin position="49"/>
        <end position="315"/>
    </location>
</feature>
<dbReference type="SUPFAM" id="SSF56112">
    <property type="entry name" value="Protein kinase-like (PK-like)"/>
    <property type="match status" value="1"/>
</dbReference>
<gene>
    <name evidence="6" type="ORF">Agabi119p4_8167</name>
</gene>
<protein>
    <recommendedName>
        <fullName evidence="5">Protein kinase domain-containing protein</fullName>
    </recommendedName>
</protein>
<feature type="compositionally biased region" description="Polar residues" evidence="4">
    <location>
        <begin position="499"/>
        <end position="518"/>
    </location>
</feature>
<evidence type="ECO:0000256" key="3">
    <source>
        <dbReference type="PROSITE-ProRule" id="PRU10141"/>
    </source>
</evidence>
<feature type="region of interest" description="Disordered" evidence="4">
    <location>
        <begin position="463"/>
        <end position="534"/>
    </location>
</feature>
<name>A0A8H7C6M5_AGABI</name>
<feature type="compositionally biased region" description="Pro residues" evidence="4">
    <location>
        <begin position="473"/>
        <end position="487"/>
    </location>
</feature>
<dbReference type="GO" id="GO:0005524">
    <property type="term" value="F:ATP binding"/>
    <property type="evidence" value="ECO:0007669"/>
    <property type="project" value="UniProtKB-UniRule"/>
</dbReference>
<evidence type="ECO:0000313" key="6">
    <source>
        <dbReference type="EMBL" id="KAF7763630.1"/>
    </source>
</evidence>
<dbReference type="GO" id="GO:0035556">
    <property type="term" value="P:intracellular signal transduction"/>
    <property type="evidence" value="ECO:0007669"/>
    <property type="project" value="TreeGrafter"/>
</dbReference>
<evidence type="ECO:0000256" key="4">
    <source>
        <dbReference type="SAM" id="MobiDB-lite"/>
    </source>
</evidence>
<dbReference type="PROSITE" id="PS00107">
    <property type="entry name" value="PROTEIN_KINASE_ATP"/>
    <property type="match status" value="1"/>
</dbReference>
<feature type="compositionally biased region" description="Polar residues" evidence="4">
    <location>
        <begin position="568"/>
        <end position="578"/>
    </location>
</feature>
<dbReference type="FunFam" id="1.10.510.10:FF:000571">
    <property type="entry name" value="Maternal embryonic leucine zipper kinase"/>
    <property type="match status" value="1"/>
</dbReference>
<dbReference type="GO" id="GO:0005737">
    <property type="term" value="C:cytoplasm"/>
    <property type="evidence" value="ECO:0007669"/>
    <property type="project" value="TreeGrafter"/>
</dbReference>
<accession>A0A8H7C6M5</accession>
<evidence type="ECO:0000256" key="1">
    <source>
        <dbReference type="ARBA" id="ARBA00022741"/>
    </source>
</evidence>
<evidence type="ECO:0000313" key="7">
    <source>
        <dbReference type="Proteomes" id="UP000629468"/>
    </source>
</evidence>
<keyword evidence="1 3" id="KW-0547">Nucleotide-binding</keyword>
<dbReference type="Pfam" id="PF00069">
    <property type="entry name" value="Pkinase"/>
    <property type="match status" value="1"/>
</dbReference>